<organism evidence="1 2">
    <name type="scientific">Shewanella atlantica</name>
    <dbReference type="NCBI Taxonomy" id="271099"/>
    <lineage>
        <taxon>Bacteria</taxon>
        <taxon>Pseudomonadati</taxon>
        <taxon>Pseudomonadota</taxon>
        <taxon>Gammaproteobacteria</taxon>
        <taxon>Alteromonadales</taxon>
        <taxon>Shewanellaceae</taxon>
        <taxon>Shewanella</taxon>
    </lineage>
</organism>
<dbReference type="AlphaFoldDB" id="A0A3S0IFJ1"/>
<name>A0A3S0IFJ1_9GAMM</name>
<sequence>MIKQVCQEYGISEVTYYNWKGKFGGMEELNIRYLCDLKILRGCLQTSVWNIKSPKIMLENIS</sequence>
<dbReference type="EMBL" id="RXNV01000006">
    <property type="protein sequence ID" value="RTR31371.1"/>
    <property type="molecule type" value="Genomic_DNA"/>
</dbReference>
<proteinExistence type="predicted"/>
<protein>
    <recommendedName>
        <fullName evidence="3">Transposase</fullName>
    </recommendedName>
</protein>
<evidence type="ECO:0000313" key="1">
    <source>
        <dbReference type="EMBL" id="RTR31371.1"/>
    </source>
</evidence>
<dbReference type="Proteomes" id="UP000282060">
    <property type="component" value="Unassembled WGS sequence"/>
</dbReference>
<gene>
    <name evidence="1" type="ORF">EKG39_14515</name>
</gene>
<comment type="caution">
    <text evidence="1">The sequence shown here is derived from an EMBL/GenBank/DDBJ whole genome shotgun (WGS) entry which is preliminary data.</text>
</comment>
<accession>A0A3S0IFJ1</accession>
<evidence type="ECO:0000313" key="2">
    <source>
        <dbReference type="Proteomes" id="UP000282060"/>
    </source>
</evidence>
<dbReference type="GO" id="GO:0004803">
    <property type="term" value="F:transposase activity"/>
    <property type="evidence" value="ECO:0007669"/>
    <property type="project" value="InterPro"/>
</dbReference>
<keyword evidence="2" id="KW-1185">Reference proteome</keyword>
<dbReference type="Pfam" id="PF01527">
    <property type="entry name" value="HTH_Tnp_1"/>
    <property type="match status" value="1"/>
</dbReference>
<evidence type="ECO:0008006" key="3">
    <source>
        <dbReference type="Google" id="ProtNLM"/>
    </source>
</evidence>
<dbReference type="OrthoDB" id="9774685at2"/>
<reference evidence="1 2" key="1">
    <citation type="submission" date="2018-12" db="EMBL/GenBank/DDBJ databases">
        <authorList>
            <person name="Yu L."/>
        </authorList>
    </citation>
    <scope>NUCLEOTIDE SEQUENCE [LARGE SCALE GENOMIC DNA]</scope>
    <source>
        <strain evidence="1 2">HAW-EB5</strain>
    </source>
</reference>
<dbReference type="GO" id="GO:0006313">
    <property type="term" value="P:DNA transposition"/>
    <property type="evidence" value="ECO:0007669"/>
    <property type="project" value="InterPro"/>
</dbReference>
<dbReference type="InterPro" id="IPR002514">
    <property type="entry name" value="Transposase_8"/>
</dbReference>
<dbReference type="GO" id="GO:0003677">
    <property type="term" value="F:DNA binding"/>
    <property type="evidence" value="ECO:0007669"/>
    <property type="project" value="InterPro"/>
</dbReference>